<dbReference type="InterPro" id="IPR039420">
    <property type="entry name" value="WalR-like"/>
</dbReference>
<dbReference type="CDD" id="cd06170">
    <property type="entry name" value="LuxR_C_like"/>
    <property type="match status" value="1"/>
</dbReference>
<keyword evidence="2" id="KW-0238">DNA-binding</keyword>
<dbReference type="InterPro" id="IPR000792">
    <property type="entry name" value="Tscrpt_reg_LuxR_C"/>
</dbReference>
<keyword evidence="7" id="KW-1185">Reference proteome</keyword>
<gene>
    <name evidence="6" type="primary">nreC</name>
    <name evidence="6" type="ORF">FF011L_29230</name>
</gene>
<dbReference type="PRINTS" id="PR00038">
    <property type="entry name" value="HTHLUXR"/>
</dbReference>
<dbReference type="PANTHER" id="PTHR43214">
    <property type="entry name" value="TWO-COMPONENT RESPONSE REGULATOR"/>
    <property type="match status" value="1"/>
</dbReference>
<dbReference type="Pfam" id="PF00196">
    <property type="entry name" value="GerE"/>
    <property type="match status" value="1"/>
</dbReference>
<reference evidence="6 7" key="1">
    <citation type="submission" date="2019-02" db="EMBL/GenBank/DDBJ databases">
        <title>Deep-cultivation of Planctomycetes and their phenomic and genomic characterization uncovers novel biology.</title>
        <authorList>
            <person name="Wiegand S."/>
            <person name="Jogler M."/>
            <person name="Boedeker C."/>
            <person name="Pinto D."/>
            <person name="Vollmers J."/>
            <person name="Rivas-Marin E."/>
            <person name="Kohn T."/>
            <person name="Peeters S.H."/>
            <person name="Heuer A."/>
            <person name="Rast P."/>
            <person name="Oberbeckmann S."/>
            <person name="Bunk B."/>
            <person name="Jeske O."/>
            <person name="Meyerdierks A."/>
            <person name="Storesund J.E."/>
            <person name="Kallscheuer N."/>
            <person name="Luecker S."/>
            <person name="Lage O.M."/>
            <person name="Pohl T."/>
            <person name="Merkel B.J."/>
            <person name="Hornburger P."/>
            <person name="Mueller R.-W."/>
            <person name="Bruemmer F."/>
            <person name="Labrenz M."/>
            <person name="Spormann A.M."/>
            <person name="Op den Camp H."/>
            <person name="Overmann J."/>
            <person name="Amann R."/>
            <person name="Jetten M.S.M."/>
            <person name="Mascher T."/>
            <person name="Medema M.H."/>
            <person name="Devos D.P."/>
            <person name="Kaster A.-K."/>
            <person name="Ovreas L."/>
            <person name="Rohde M."/>
            <person name="Galperin M.Y."/>
            <person name="Jogler C."/>
        </authorList>
    </citation>
    <scope>NUCLEOTIDE SEQUENCE [LARGE SCALE GENOMIC DNA]</scope>
    <source>
        <strain evidence="6 7">FF011L</strain>
    </source>
</reference>
<dbReference type="SMART" id="SM00421">
    <property type="entry name" value="HTH_LUXR"/>
    <property type="match status" value="1"/>
</dbReference>
<dbReference type="GO" id="GO:0000160">
    <property type="term" value="P:phosphorelay signal transduction system"/>
    <property type="evidence" value="ECO:0007669"/>
    <property type="project" value="InterPro"/>
</dbReference>
<evidence type="ECO:0000313" key="6">
    <source>
        <dbReference type="EMBL" id="QDS94145.1"/>
    </source>
</evidence>
<dbReference type="PANTHER" id="PTHR43214:SF43">
    <property type="entry name" value="TWO-COMPONENT RESPONSE REGULATOR"/>
    <property type="match status" value="1"/>
</dbReference>
<dbReference type="Proteomes" id="UP000320672">
    <property type="component" value="Chromosome"/>
</dbReference>
<dbReference type="CDD" id="cd17535">
    <property type="entry name" value="REC_NarL-like"/>
    <property type="match status" value="1"/>
</dbReference>
<dbReference type="InterPro" id="IPR011006">
    <property type="entry name" value="CheY-like_superfamily"/>
</dbReference>
<dbReference type="InterPro" id="IPR016032">
    <property type="entry name" value="Sig_transdc_resp-reg_C-effctor"/>
</dbReference>
<dbReference type="SUPFAM" id="SSF52172">
    <property type="entry name" value="CheY-like"/>
    <property type="match status" value="1"/>
</dbReference>
<feature type="domain" description="HTH luxR-type" evidence="4">
    <location>
        <begin position="154"/>
        <end position="223"/>
    </location>
</feature>
<dbReference type="SMART" id="SM00448">
    <property type="entry name" value="REC"/>
    <property type="match status" value="1"/>
</dbReference>
<sequence length="223" mass="24571">MTKQSPLLRAAKILIVDDHPMMRAGLAMQISEKPGLEVCGQAEDVSDALATIKSTSPDLAIIDIALKKGHGIDLIKDIKSRFPGVKMLVLSTYKESLYAERALRAGAMGYLNKQETGQQIFEAIRAVLDGERYISQEMTNRLVGQAIGAADPTRTAPVETLSNRELEVFQLIGEGLSTGAIARRLHLSPHTIDTHREKIKQKLNVKTANELQREATQWMLENG</sequence>
<dbReference type="PROSITE" id="PS50043">
    <property type="entry name" value="HTH_LUXR_2"/>
    <property type="match status" value="1"/>
</dbReference>
<evidence type="ECO:0000313" key="7">
    <source>
        <dbReference type="Proteomes" id="UP000320672"/>
    </source>
</evidence>
<evidence type="ECO:0000259" key="4">
    <source>
        <dbReference type="PROSITE" id="PS50043"/>
    </source>
</evidence>
<dbReference type="KEGG" id="rml:FF011L_29230"/>
<name>A0A517MGZ4_9BACT</name>
<evidence type="ECO:0000256" key="2">
    <source>
        <dbReference type="ARBA" id="ARBA00023125"/>
    </source>
</evidence>
<accession>A0A517MGZ4</accession>
<dbReference type="Pfam" id="PF00072">
    <property type="entry name" value="Response_reg"/>
    <property type="match status" value="1"/>
</dbReference>
<organism evidence="6 7">
    <name type="scientific">Roseimaritima multifibrata</name>
    <dbReference type="NCBI Taxonomy" id="1930274"/>
    <lineage>
        <taxon>Bacteria</taxon>
        <taxon>Pseudomonadati</taxon>
        <taxon>Planctomycetota</taxon>
        <taxon>Planctomycetia</taxon>
        <taxon>Pirellulales</taxon>
        <taxon>Pirellulaceae</taxon>
        <taxon>Roseimaritima</taxon>
    </lineage>
</organism>
<dbReference type="SUPFAM" id="SSF46894">
    <property type="entry name" value="C-terminal effector domain of the bipartite response regulators"/>
    <property type="match status" value="1"/>
</dbReference>
<dbReference type="OrthoDB" id="9796655at2"/>
<dbReference type="InterPro" id="IPR001789">
    <property type="entry name" value="Sig_transdc_resp-reg_receiver"/>
</dbReference>
<evidence type="ECO:0000259" key="5">
    <source>
        <dbReference type="PROSITE" id="PS50110"/>
    </source>
</evidence>
<feature type="modified residue" description="4-aspartylphosphate" evidence="3">
    <location>
        <position position="63"/>
    </location>
</feature>
<dbReference type="AlphaFoldDB" id="A0A517MGZ4"/>
<dbReference type="GO" id="GO:0006355">
    <property type="term" value="P:regulation of DNA-templated transcription"/>
    <property type="evidence" value="ECO:0007669"/>
    <property type="project" value="InterPro"/>
</dbReference>
<evidence type="ECO:0000256" key="1">
    <source>
        <dbReference type="ARBA" id="ARBA00022553"/>
    </source>
</evidence>
<protein>
    <submittedName>
        <fullName evidence="6">Oxygen regulatory protein NreC</fullName>
    </submittedName>
</protein>
<keyword evidence="1 3" id="KW-0597">Phosphoprotein</keyword>
<dbReference type="PROSITE" id="PS50110">
    <property type="entry name" value="RESPONSE_REGULATORY"/>
    <property type="match status" value="1"/>
</dbReference>
<feature type="domain" description="Response regulatory" evidence="5">
    <location>
        <begin position="12"/>
        <end position="128"/>
    </location>
</feature>
<evidence type="ECO:0000256" key="3">
    <source>
        <dbReference type="PROSITE-ProRule" id="PRU00169"/>
    </source>
</evidence>
<dbReference type="Gene3D" id="3.40.50.2300">
    <property type="match status" value="1"/>
</dbReference>
<dbReference type="GO" id="GO:0003677">
    <property type="term" value="F:DNA binding"/>
    <property type="evidence" value="ECO:0007669"/>
    <property type="project" value="UniProtKB-KW"/>
</dbReference>
<dbReference type="InterPro" id="IPR058245">
    <property type="entry name" value="NreC/VraR/RcsB-like_REC"/>
</dbReference>
<dbReference type="EMBL" id="CP036262">
    <property type="protein sequence ID" value="QDS94145.1"/>
    <property type="molecule type" value="Genomic_DNA"/>
</dbReference>
<proteinExistence type="predicted"/>
<dbReference type="RefSeq" id="WP_145352174.1">
    <property type="nucleotide sequence ID" value="NZ_CP036262.1"/>
</dbReference>